<evidence type="ECO:0000313" key="1">
    <source>
        <dbReference type="EMBL" id="MDK6861522.1"/>
    </source>
</evidence>
<accession>A0AAW6Y2Q7</accession>
<evidence type="ECO:0000313" key="3">
    <source>
        <dbReference type="Proteomes" id="UP001237784"/>
    </source>
</evidence>
<gene>
    <name evidence="1" type="ORF">QP355_02525</name>
    <name evidence="2" type="ORF">QP372_05925</name>
</gene>
<sequence length="99" mass="11388">MIGNKQEVFDKDKLDFAIFCIENVANKLNQNPRDTYDALTKKSNILMSYIVPSYDVLHTQGKEYITNDIISFMREKGVASFRGVMDFEGESYFVAKEVC</sequence>
<proteinExistence type="predicted"/>
<protein>
    <submittedName>
        <fullName evidence="2">DUF3791 domain-containing protein</fullName>
    </submittedName>
</protein>
<dbReference type="Proteomes" id="UP001238969">
    <property type="component" value="Unassembled WGS sequence"/>
</dbReference>
<dbReference type="GeneID" id="45576564"/>
<dbReference type="InterPro" id="IPR024269">
    <property type="entry name" value="DUF3791"/>
</dbReference>
<comment type="caution">
    <text evidence="2">The sequence shown here is derived from an EMBL/GenBank/DDBJ whole genome shotgun (WGS) entry which is preliminary data.</text>
</comment>
<name>A0AAW6Y2Q7_GARVA</name>
<evidence type="ECO:0000313" key="4">
    <source>
        <dbReference type="Proteomes" id="UP001238969"/>
    </source>
</evidence>
<evidence type="ECO:0000313" key="2">
    <source>
        <dbReference type="EMBL" id="MDK7064051.1"/>
    </source>
</evidence>
<reference evidence="2 4" key="1">
    <citation type="submission" date="2023-05" db="EMBL/GenBank/DDBJ databases">
        <title>Cataloging the Phylogenetic Diversity of Human Bladder Bacteria.</title>
        <authorList>
            <person name="Du J."/>
        </authorList>
    </citation>
    <scope>NUCLEOTIDE SEQUENCE</scope>
    <source>
        <strain evidence="2">UMB6789</strain>
        <strain evidence="1 4">UMB6972</strain>
    </source>
</reference>
<dbReference type="EMBL" id="JASOLZ010000003">
    <property type="protein sequence ID" value="MDK6861522.1"/>
    <property type="molecule type" value="Genomic_DNA"/>
</dbReference>
<organism evidence="2 3">
    <name type="scientific">Gardnerella vaginalis</name>
    <dbReference type="NCBI Taxonomy" id="2702"/>
    <lineage>
        <taxon>Bacteria</taxon>
        <taxon>Bacillati</taxon>
        <taxon>Actinomycetota</taxon>
        <taxon>Actinomycetes</taxon>
        <taxon>Bifidobacteriales</taxon>
        <taxon>Bifidobacteriaceae</taxon>
        <taxon>Gardnerella</taxon>
    </lineage>
</organism>
<dbReference type="RefSeq" id="WP_004112558.1">
    <property type="nucleotide sequence ID" value="NZ_CP083173.1"/>
</dbReference>
<dbReference type="AlphaFoldDB" id="A0AAW6Y2Q7"/>
<dbReference type="EMBL" id="JASOME010000008">
    <property type="protein sequence ID" value="MDK7064051.1"/>
    <property type="molecule type" value="Genomic_DNA"/>
</dbReference>
<dbReference type="Pfam" id="PF12668">
    <property type="entry name" value="DUF3791"/>
    <property type="match status" value="1"/>
</dbReference>
<dbReference type="Proteomes" id="UP001237784">
    <property type="component" value="Unassembled WGS sequence"/>
</dbReference>